<feature type="region of interest" description="Disordered" evidence="1">
    <location>
        <begin position="1"/>
        <end position="59"/>
    </location>
</feature>
<dbReference type="AlphaFoldDB" id="A0A0A2M5I5"/>
<keyword evidence="3" id="KW-1185">Reference proteome</keyword>
<dbReference type="Proteomes" id="UP000030129">
    <property type="component" value="Unassembled WGS sequence"/>
</dbReference>
<proteinExistence type="predicted"/>
<name>A0A0A2M5I5_9FLAO</name>
<gene>
    <name evidence="2" type="ORF">Q763_03165</name>
</gene>
<dbReference type="EMBL" id="JRLV01000003">
    <property type="protein sequence ID" value="KGO83580.1"/>
    <property type="molecule type" value="Genomic_DNA"/>
</dbReference>
<comment type="caution">
    <text evidence="2">The sequence shown here is derived from an EMBL/GenBank/DDBJ whole genome shotgun (WGS) entry which is preliminary data.</text>
</comment>
<organism evidence="2 3">
    <name type="scientific">Flavobacterium beibuense F44-8</name>
    <dbReference type="NCBI Taxonomy" id="1406840"/>
    <lineage>
        <taxon>Bacteria</taxon>
        <taxon>Pseudomonadati</taxon>
        <taxon>Bacteroidota</taxon>
        <taxon>Flavobacteriia</taxon>
        <taxon>Flavobacteriales</taxon>
        <taxon>Flavobacteriaceae</taxon>
        <taxon>Flavobacterium</taxon>
    </lineage>
</organism>
<accession>A0A0A2M5I5</accession>
<feature type="compositionally biased region" description="Basic and acidic residues" evidence="1">
    <location>
        <begin position="1"/>
        <end position="10"/>
    </location>
</feature>
<evidence type="ECO:0000313" key="3">
    <source>
        <dbReference type="Proteomes" id="UP000030129"/>
    </source>
</evidence>
<dbReference type="STRING" id="1406840.Q763_03165"/>
<protein>
    <submittedName>
        <fullName evidence="2">Uncharacterized protein</fullName>
    </submittedName>
</protein>
<sequence>MEADDKKEQDNDGVTQYTDSVDTNAHYDKSGKITREDFRDEKDSINNWDAEKNRSGRHK</sequence>
<reference evidence="2 3" key="1">
    <citation type="submission" date="2013-09" db="EMBL/GenBank/DDBJ databases">
        <authorList>
            <person name="Zeng Z."/>
            <person name="Chen C."/>
        </authorList>
    </citation>
    <scope>NUCLEOTIDE SEQUENCE [LARGE SCALE GENOMIC DNA]</scope>
    <source>
        <strain evidence="2 3">F44-8</strain>
    </source>
</reference>
<evidence type="ECO:0000256" key="1">
    <source>
        <dbReference type="SAM" id="MobiDB-lite"/>
    </source>
</evidence>
<dbReference type="RefSeq" id="WP_035131083.1">
    <property type="nucleotide sequence ID" value="NZ_JRLV01000003.1"/>
</dbReference>
<feature type="compositionally biased region" description="Polar residues" evidence="1">
    <location>
        <begin position="12"/>
        <end position="23"/>
    </location>
</feature>
<evidence type="ECO:0000313" key="2">
    <source>
        <dbReference type="EMBL" id="KGO83580.1"/>
    </source>
</evidence>
<feature type="compositionally biased region" description="Basic and acidic residues" evidence="1">
    <location>
        <begin position="25"/>
        <end position="59"/>
    </location>
</feature>